<feature type="compositionally biased region" description="Basic and acidic residues" evidence="1">
    <location>
        <begin position="169"/>
        <end position="180"/>
    </location>
</feature>
<evidence type="ECO:0000313" key="2">
    <source>
        <dbReference type="EMBL" id="AVO35508.1"/>
    </source>
</evidence>
<proteinExistence type="predicted"/>
<name>A0A2S0MI00_9BURK</name>
<dbReference type="Proteomes" id="UP000239709">
    <property type="component" value="Chromosome"/>
</dbReference>
<dbReference type="OrthoDB" id="7923635at2"/>
<dbReference type="RefSeq" id="WP_106704054.1">
    <property type="nucleotide sequence ID" value="NZ_CP027666.1"/>
</dbReference>
<dbReference type="AlphaFoldDB" id="A0A2S0MI00"/>
<reference evidence="2 3" key="1">
    <citation type="submission" date="2018-03" db="EMBL/GenBank/DDBJ databases">
        <title>Genome sequencing of Ottowia sp.</title>
        <authorList>
            <person name="Kim S.-J."/>
            <person name="Heo J."/>
            <person name="Kwon S.-W."/>
        </authorList>
    </citation>
    <scope>NUCLEOTIDE SEQUENCE [LARGE SCALE GENOMIC DNA]</scope>
    <source>
        <strain evidence="2 3">KADR8-3</strain>
    </source>
</reference>
<feature type="region of interest" description="Disordered" evidence="1">
    <location>
        <begin position="168"/>
        <end position="203"/>
    </location>
</feature>
<dbReference type="KEGG" id="otk:C6570_15725"/>
<organism evidence="2 3">
    <name type="scientific">Ottowia oryzae</name>
    <dbReference type="NCBI Taxonomy" id="2109914"/>
    <lineage>
        <taxon>Bacteria</taxon>
        <taxon>Pseudomonadati</taxon>
        <taxon>Pseudomonadota</taxon>
        <taxon>Betaproteobacteria</taxon>
        <taxon>Burkholderiales</taxon>
        <taxon>Comamonadaceae</taxon>
        <taxon>Ottowia</taxon>
    </lineage>
</organism>
<keyword evidence="3" id="KW-1185">Reference proteome</keyword>
<accession>A0A2S0MI00</accession>
<protein>
    <submittedName>
        <fullName evidence="2">Uncharacterized protein</fullName>
    </submittedName>
</protein>
<sequence>MSISVVSRHAAALRTASYTVRRHAQVFLVALCTLGALAGPALAQQSGKLPPADEKALREYTIKADTLDRAFGVVQDARREKIKGSNHGDAKTLDDIANGLNADPKAKSVLEKNQITARDYIMTMIALNRAGAAVQANAKSPADAGTNAANMAYVKANKGRIGAAMTAGRDAKADAAKAEAAKANAAKSDAAKPEAAKPDAAAK</sequence>
<feature type="compositionally biased region" description="Basic and acidic residues" evidence="1">
    <location>
        <begin position="189"/>
        <end position="203"/>
    </location>
</feature>
<gene>
    <name evidence="2" type="ORF">C6570_15725</name>
</gene>
<dbReference type="EMBL" id="CP027666">
    <property type="protein sequence ID" value="AVO35508.1"/>
    <property type="molecule type" value="Genomic_DNA"/>
</dbReference>
<evidence type="ECO:0000256" key="1">
    <source>
        <dbReference type="SAM" id="MobiDB-lite"/>
    </source>
</evidence>
<evidence type="ECO:0000313" key="3">
    <source>
        <dbReference type="Proteomes" id="UP000239709"/>
    </source>
</evidence>